<organism evidence="2 3">
    <name type="scientific">Peribacillus faecalis</name>
    <dbReference type="NCBI Taxonomy" id="2772559"/>
    <lineage>
        <taxon>Bacteria</taxon>
        <taxon>Bacillati</taxon>
        <taxon>Bacillota</taxon>
        <taxon>Bacilli</taxon>
        <taxon>Bacillales</taxon>
        <taxon>Bacillaceae</taxon>
        <taxon>Peribacillus</taxon>
    </lineage>
</organism>
<feature type="region of interest" description="Disordered" evidence="1">
    <location>
        <begin position="123"/>
        <end position="143"/>
    </location>
</feature>
<dbReference type="EMBL" id="JACXSI010000012">
    <property type="protein sequence ID" value="MBD3107913.1"/>
    <property type="molecule type" value="Genomic_DNA"/>
</dbReference>
<gene>
    <name evidence="2" type="ORF">IEO70_06000</name>
</gene>
<accession>A0A927CU78</accession>
<sequence length="258" mass="29594">MTLPHIEEGVYTHYIPPKGEYITFLDDAHYEEKVREWGLSKSKDVKKEFWYKTSDYKRIITIAGYEQYGVTGNTIVVQFKSGELSCIHPDYLKEMQSPSFEKKGRSAEVKPEQTEETVELKTVKSVQEPSATKPKVEAKKEKKATAPKIDLPLEKVHFTAKIKQFASSWNHFAEKNDTVIIFEDVKIESETETEVGLAWCSYSKTLEKQELSVGDELSFDGKIVKKTVPKGKDVEDETMLLEVPVYFKINNPSKIKKQ</sequence>
<comment type="caution">
    <text evidence="2">The sequence shown here is derived from an EMBL/GenBank/DDBJ whole genome shotgun (WGS) entry which is preliminary data.</text>
</comment>
<keyword evidence="3" id="KW-1185">Reference proteome</keyword>
<protein>
    <submittedName>
        <fullName evidence="2">Uncharacterized protein</fullName>
    </submittedName>
</protein>
<feature type="compositionally biased region" description="Basic and acidic residues" evidence="1">
    <location>
        <begin position="134"/>
        <end position="143"/>
    </location>
</feature>
<evidence type="ECO:0000256" key="1">
    <source>
        <dbReference type="SAM" id="MobiDB-lite"/>
    </source>
</evidence>
<evidence type="ECO:0000313" key="3">
    <source>
        <dbReference type="Proteomes" id="UP000602076"/>
    </source>
</evidence>
<proteinExistence type="predicted"/>
<name>A0A927CU78_9BACI</name>
<reference evidence="2" key="1">
    <citation type="submission" date="2020-09" db="EMBL/GenBank/DDBJ databases">
        <title>Bacillus faecalis sp. nov., a moderately halophilic bacterium isolated from cow faeces.</title>
        <authorList>
            <person name="Jiang L."/>
            <person name="Lee J."/>
        </authorList>
    </citation>
    <scope>NUCLEOTIDE SEQUENCE</scope>
    <source>
        <strain evidence="2">AGMB 02131</strain>
    </source>
</reference>
<dbReference type="Proteomes" id="UP000602076">
    <property type="component" value="Unassembled WGS sequence"/>
</dbReference>
<dbReference type="AlphaFoldDB" id="A0A927CU78"/>
<evidence type="ECO:0000313" key="2">
    <source>
        <dbReference type="EMBL" id="MBD3107913.1"/>
    </source>
</evidence>
<dbReference type="RefSeq" id="WP_190997457.1">
    <property type="nucleotide sequence ID" value="NZ_JACXSI010000012.1"/>
</dbReference>